<dbReference type="PANTHER" id="PTHR36503:SF2">
    <property type="entry name" value="BLR2408 PROTEIN"/>
    <property type="match status" value="1"/>
</dbReference>
<dbReference type="SUPFAM" id="SSF54593">
    <property type="entry name" value="Glyoxalase/Bleomycin resistance protein/Dihydroxybiphenyl dioxygenase"/>
    <property type="match status" value="1"/>
</dbReference>
<accession>M3VE81</accession>
<dbReference type="InterPro" id="IPR004360">
    <property type="entry name" value="Glyas_Fos-R_dOase_dom"/>
</dbReference>
<dbReference type="AlphaFoldDB" id="M3VE81"/>
<dbReference type="PANTHER" id="PTHR36503">
    <property type="entry name" value="BLR2520 PROTEIN"/>
    <property type="match status" value="1"/>
</dbReference>
<comment type="caution">
    <text evidence="2">The sequence shown here is derived from an EMBL/GenBank/DDBJ whole genome shotgun (WGS) entry which is preliminary data.</text>
</comment>
<dbReference type="eggNOG" id="COG3607">
    <property type="taxonomic scope" value="Bacteria"/>
</dbReference>
<dbReference type="Pfam" id="PF00903">
    <property type="entry name" value="Glyoxalase"/>
    <property type="match status" value="1"/>
</dbReference>
<organism evidence="2 3">
    <name type="scientific">Gordonia malaquae NBRC 108250</name>
    <dbReference type="NCBI Taxonomy" id="1223542"/>
    <lineage>
        <taxon>Bacteria</taxon>
        <taxon>Bacillati</taxon>
        <taxon>Actinomycetota</taxon>
        <taxon>Actinomycetes</taxon>
        <taxon>Mycobacteriales</taxon>
        <taxon>Gordoniaceae</taxon>
        <taxon>Gordonia</taxon>
    </lineage>
</organism>
<evidence type="ECO:0000313" key="2">
    <source>
        <dbReference type="EMBL" id="GAC79069.1"/>
    </source>
</evidence>
<evidence type="ECO:0000313" key="3">
    <source>
        <dbReference type="Proteomes" id="UP000035009"/>
    </source>
</evidence>
<dbReference type="PROSITE" id="PS51819">
    <property type="entry name" value="VOC"/>
    <property type="match status" value="1"/>
</dbReference>
<reference evidence="2 3" key="1">
    <citation type="submission" date="2013-02" db="EMBL/GenBank/DDBJ databases">
        <title>Whole genome shotgun sequence of Gordonia malaquae NBRC 108250.</title>
        <authorList>
            <person name="Yoshida I."/>
            <person name="Hosoyama A."/>
            <person name="Tsuchikane K."/>
            <person name="Ando Y."/>
            <person name="Baba S."/>
            <person name="Ohji S."/>
            <person name="Hamada M."/>
            <person name="Tamura T."/>
            <person name="Yamazoe A."/>
            <person name="Yamazaki S."/>
            <person name="Fujita N."/>
        </authorList>
    </citation>
    <scope>NUCLEOTIDE SEQUENCE [LARGE SCALE GENOMIC DNA]</scope>
    <source>
        <strain evidence="2 3">NBRC 108250</strain>
    </source>
</reference>
<dbReference type="InterPro" id="IPR037523">
    <property type="entry name" value="VOC_core"/>
</dbReference>
<dbReference type="EMBL" id="BAOP01000007">
    <property type="protein sequence ID" value="GAC79069.1"/>
    <property type="molecule type" value="Genomic_DNA"/>
</dbReference>
<sequence>MHKMIFVNLPVADLARSRTFFESMGYTFDDRFSDDNAAALVLGDNIVAMLLRRDFYQTFVPGKSVVDATSTSGVLVALSAESRDEVDAIKAKAEAAGATIGRSEDHGFMYGCAFDDLDGHTWEVMWMDQAAAEVGPEAFADQQG</sequence>
<dbReference type="OrthoDB" id="4265398at2"/>
<dbReference type="RefSeq" id="WP_008377363.1">
    <property type="nucleotide sequence ID" value="NZ_BAOP01000007.1"/>
</dbReference>
<dbReference type="InterPro" id="IPR029068">
    <property type="entry name" value="Glyas_Bleomycin-R_OHBP_Dase"/>
</dbReference>
<dbReference type="STRING" id="410332.SAMN04488550_3869"/>
<dbReference type="Gene3D" id="3.10.180.10">
    <property type="entry name" value="2,3-Dihydroxybiphenyl 1,2-Dioxygenase, domain 1"/>
    <property type="match status" value="1"/>
</dbReference>
<protein>
    <recommendedName>
        <fullName evidence="1">VOC domain-containing protein</fullName>
    </recommendedName>
</protein>
<dbReference type="Proteomes" id="UP000035009">
    <property type="component" value="Unassembled WGS sequence"/>
</dbReference>
<gene>
    <name evidence="2" type="ORF">GM1_007_00280</name>
</gene>
<keyword evidence="3" id="KW-1185">Reference proteome</keyword>
<proteinExistence type="predicted"/>
<feature type="domain" description="VOC" evidence="1">
    <location>
        <begin position="3"/>
        <end position="127"/>
    </location>
</feature>
<name>M3VE81_GORML</name>
<evidence type="ECO:0000259" key="1">
    <source>
        <dbReference type="PROSITE" id="PS51819"/>
    </source>
</evidence>